<dbReference type="STRING" id="1802451.A3C82_00970"/>
<dbReference type="Proteomes" id="UP000176901">
    <property type="component" value="Unassembled WGS sequence"/>
</dbReference>
<evidence type="ECO:0008006" key="4">
    <source>
        <dbReference type="Google" id="ProtNLM"/>
    </source>
</evidence>
<dbReference type="AlphaFoldDB" id="A0A1G2R361"/>
<protein>
    <recommendedName>
        <fullName evidence="4">Type II secretion system protein GspI C-terminal domain-containing protein</fullName>
    </recommendedName>
</protein>
<keyword evidence="1" id="KW-0472">Membrane</keyword>
<keyword evidence="1" id="KW-1133">Transmembrane helix</keyword>
<reference evidence="2 3" key="1">
    <citation type="journal article" date="2016" name="Nat. Commun.">
        <title>Thousands of microbial genomes shed light on interconnected biogeochemical processes in an aquifer system.</title>
        <authorList>
            <person name="Anantharaman K."/>
            <person name="Brown C.T."/>
            <person name="Hug L.A."/>
            <person name="Sharon I."/>
            <person name="Castelle C.J."/>
            <person name="Probst A.J."/>
            <person name="Thomas B.C."/>
            <person name="Singh A."/>
            <person name="Wilkins M.J."/>
            <person name="Karaoz U."/>
            <person name="Brodie E.L."/>
            <person name="Williams K.H."/>
            <person name="Hubbard S.S."/>
            <person name="Banfield J.F."/>
        </authorList>
    </citation>
    <scope>NUCLEOTIDE SEQUENCE [LARGE SCALE GENOMIC DNA]</scope>
</reference>
<proteinExistence type="predicted"/>
<sequence length="169" mass="18584">MKKGFTIIEVVAYVAVLGILGTSFSATLLWSMKTYTKSRVMHQTLWDAQRAMDTMVQEIREARRVYIPTTSASQLSLATSKYAPAGHAESFIDFFLCEEKLCMKKESQDPAAITSDSVRVASLSFTRVQQAPGAESIRITLQVGYKNPNGRPELASSVELSSAASIRNP</sequence>
<name>A0A1G2R361_9BACT</name>
<comment type="caution">
    <text evidence="2">The sequence shown here is derived from an EMBL/GenBank/DDBJ whole genome shotgun (WGS) entry which is preliminary data.</text>
</comment>
<gene>
    <name evidence="2" type="ORF">A3C82_00970</name>
</gene>
<accession>A0A1G2R361</accession>
<evidence type="ECO:0000313" key="2">
    <source>
        <dbReference type="EMBL" id="OHA67018.1"/>
    </source>
</evidence>
<keyword evidence="1" id="KW-0812">Transmembrane</keyword>
<feature type="transmembrane region" description="Helical" evidence="1">
    <location>
        <begin position="12"/>
        <end position="32"/>
    </location>
</feature>
<evidence type="ECO:0000313" key="3">
    <source>
        <dbReference type="Proteomes" id="UP000176901"/>
    </source>
</evidence>
<dbReference type="EMBL" id="MHTW01000019">
    <property type="protein sequence ID" value="OHA67018.1"/>
    <property type="molecule type" value="Genomic_DNA"/>
</dbReference>
<evidence type="ECO:0000256" key="1">
    <source>
        <dbReference type="SAM" id="Phobius"/>
    </source>
</evidence>
<organism evidence="2 3">
    <name type="scientific">Candidatus Wildermuthbacteria bacterium RIFCSPHIGHO2_02_FULL_47_12</name>
    <dbReference type="NCBI Taxonomy" id="1802451"/>
    <lineage>
        <taxon>Bacteria</taxon>
        <taxon>Candidatus Wildermuthiibacteriota</taxon>
    </lineage>
</organism>